<reference evidence="5" key="1">
    <citation type="submission" date="2020-12" db="EMBL/GenBank/DDBJ databases">
        <title>Genomic characterization of non-nitrogen-fixing Frankia strains.</title>
        <authorList>
            <person name="Carlos-Shanley C."/>
            <person name="Guerra T."/>
            <person name="Hahn D."/>
        </authorList>
    </citation>
    <scope>NUCLEOTIDE SEQUENCE</scope>
    <source>
        <strain evidence="5">CN6</strain>
    </source>
</reference>
<dbReference type="EMBL" id="JAEACQ010000156">
    <property type="protein sequence ID" value="MBL7627115.1"/>
    <property type="molecule type" value="Genomic_DNA"/>
</dbReference>
<gene>
    <name evidence="5" type="ORF">I7412_08030</name>
</gene>
<accession>A0A937RDR3</accession>
<dbReference type="PROSITE" id="PS51318">
    <property type="entry name" value="TAT"/>
    <property type="match status" value="1"/>
</dbReference>
<evidence type="ECO:0000313" key="6">
    <source>
        <dbReference type="Proteomes" id="UP000604475"/>
    </source>
</evidence>
<dbReference type="Proteomes" id="UP000604475">
    <property type="component" value="Unassembled WGS sequence"/>
</dbReference>
<keyword evidence="6" id="KW-1185">Reference proteome</keyword>
<keyword evidence="2" id="KW-0175">Coiled coil</keyword>
<evidence type="ECO:0000256" key="3">
    <source>
        <dbReference type="SAM" id="Phobius"/>
    </source>
</evidence>
<evidence type="ECO:0000256" key="1">
    <source>
        <dbReference type="ARBA" id="ARBA00004196"/>
    </source>
</evidence>
<keyword evidence="3" id="KW-0812">Transmembrane</keyword>
<name>A0A937RDR3_9ACTN</name>
<evidence type="ECO:0000313" key="5">
    <source>
        <dbReference type="EMBL" id="MBL7627115.1"/>
    </source>
</evidence>
<dbReference type="InterPro" id="IPR002477">
    <property type="entry name" value="Peptidoglycan-bd-like"/>
</dbReference>
<organism evidence="5 6">
    <name type="scientific">Frankia nepalensis</name>
    <dbReference type="NCBI Taxonomy" id="1836974"/>
    <lineage>
        <taxon>Bacteria</taxon>
        <taxon>Bacillati</taxon>
        <taxon>Actinomycetota</taxon>
        <taxon>Actinomycetes</taxon>
        <taxon>Frankiales</taxon>
        <taxon>Frankiaceae</taxon>
        <taxon>Frankia</taxon>
    </lineage>
</organism>
<dbReference type="AlphaFoldDB" id="A0A937RDR3"/>
<dbReference type="InterPro" id="IPR006311">
    <property type="entry name" value="TAT_signal"/>
</dbReference>
<dbReference type="InterPro" id="IPR036366">
    <property type="entry name" value="PGBDSf"/>
</dbReference>
<evidence type="ECO:0000259" key="4">
    <source>
        <dbReference type="Pfam" id="PF01471"/>
    </source>
</evidence>
<dbReference type="PANTHER" id="PTHR32347">
    <property type="entry name" value="EFFLUX SYSTEM COMPONENT YKNX-RELATED"/>
    <property type="match status" value="1"/>
</dbReference>
<dbReference type="InterPro" id="IPR036365">
    <property type="entry name" value="PGBD-like_sf"/>
</dbReference>
<dbReference type="PANTHER" id="PTHR32347:SF23">
    <property type="entry name" value="BLL5650 PROTEIN"/>
    <property type="match status" value="1"/>
</dbReference>
<dbReference type="Pfam" id="PF01471">
    <property type="entry name" value="PG_binding_1"/>
    <property type="match status" value="1"/>
</dbReference>
<dbReference type="Gene3D" id="1.10.101.10">
    <property type="entry name" value="PGBD-like superfamily/PGBD"/>
    <property type="match status" value="1"/>
</dbReference>
<sequence>MTGQAAGSRRTSAWAAARALVARLVTPARRLPRRQLLVLAGAGAVALVVAAAVGFGGGSPAPPDGPVPVATATVERGTLTQTQQVGGLISYGEPVGLVAWQQSGVVTWIAAPGTIVKIGQPVYAVDGRPVILLRGTATPYRTLAPGVVGRDVRELEGSLGELGYSGPTVDDTFDAATASAVAAWQAASGLPVTGTVPPDQIFVHDGDLRVALQALPVGSRLSAQSNQQVITYSGTTQVASIPLDVSLQHLVHAGDPATVTLPTGQRLDGTVSDVGTVAQTIEEQNKTFVTVIVSFDDASALAGGFDSSPVTLTIVTGQREDVLTVPITALMANPDGGYAVQTVKDGRSTFVPVTAGLFANGRVEISGAGVAEGVTVRVAR</sequence>
<dbReference type="SUPFAM" id="SSF47090">
    <property type="entry name" value="PGBD-like"/>
    <property type="match status" value="1"/>
</dbReference>
<evidence type="ECO:0000256" key="2">
    <source>
        <dbReference type="ARBA" id="ARBA00023054"/>
    </source>
</evidence>
<dbReference type="GO" id="GO:0030313">
    <property type="term" value="C:cell envelope"/>
    <property type="evidence" value="ECO:0007669"/>
    <property type="project" value="UniProtKB-SubCell"/>
</dbReference>
<keyword evidence="3" id="KW-1133">Transmembrane helix</keyword>
<dbReference type="InterPro" id="IPR050465">
    <property type="entry name" value="UPF0194_transport"/>
</dbReference>
<dbReference type="Gene3D" id="2.40.420.20">
    <property type="match status" value="1"/>
</dbReference>
<feature type="domain" description="Peptidoglycan binding-like" evidence="4">
    <location>
        <begin position="149"/>
        <end position="196"/>
    </location>
</feature>
<keyword evidence="3" id="KW-0472">Membrane</keyword>
<feature type="transmembrane region" description="Helical" evidence="3">
    <location>
        <begin position="36"/>
        <end position="57"/>
    </location>
</feature>
<proteinExistence type="predicted"/>
<comment type="subcellular location">
    <subcellularLocation>
        <location evidence="1">Cell envelope</location>
    </subcellularLocation>
</comment>
<protein>
    <submittedName>
        <fullName evidence="5">Efflux RND transporter periplasmic adaptor subunit</fullName>
    </submittedName>
</protein>
<comment type="caution">
    <text evidence="5">The sequence shown here is derived from an EMBL/GenBank/DDBJ whole genome shotgun (WGS) entry which is preliminary data.</text>
</comment>